<dbReference type="PANTHER" id="PTHR22550:SF5">
    <property type="entry name" value="LEUCINE ZIPPER PROTEIN 4"/>
    <property type="match status" value="1"/>
</dbReference>
<comment type="similarity">
    <text evidence="1">Belongs to the GerABKA family.</text>
</comment>
<keyword evidence="4" id="KW-0812">Transmembrane</keyword>
<keyword evidence="6" id="KW-1185">Reference proteome</keyword>
<dbReference type="PANTHER" id="PTHR22550">
    <property type="entry name" value="SPORE GERMINATION PROTEIN"/>
    <property type="match status" value="1"/>
</dbReference>
<evidence type="ECO:0000256" key="2">
    <source>
        <dbReference type="ARBA" id="ARBA00023136"/>
    </source>
</evidence>
<dbReference type="EMBL" id="JACHEN010000001">
    <property type="protein sequence ID" value="MBB6214165.1"/>
    <property type="molecule type" value="Genomic_DNA"/>
</dbReference>
<reference evidence="5 6" key="1">
    <citation type="submission" date="2020-08" db="EMBL/GenBank/DDBJ databases">
        <title>Genomic Encyclopedia of Type Strains, Phase IV (KMG-IV): sequencing the most valuable type-strain genomes for metagenomic binning, comparative biology and taxonomic classification.</title>
        <authorList>
            <person name="Goeker M."/>
        </authorList>
    </citation>
    <scope>NUCLEOTIDE SEQUENCE [LARGE SCALE GENOMIC DNA]</scope>
    <source>
        <strain evidence="5 6">DSM 103526</strain>
    </source>
</reference>
<feature type="transmembrane region" description="Helical" evidence="4">
    <location>
        <begin position="320"/>
        <end position="342"/>
    </location>
</feature>
<evidence type="ECO:0000313" key="5">
    <source>
        <dbReference type="EMBL" id="MBB6214165.1"/>
    </source>
</evidence>
<dbReference type="Pfam" id="PF03323">
    <property type="entry name" value="GerA"/>
    <property type="match status" value="1"/>
</dbReference>
<feature type="transmembrane region" description="Helical" evidence="4">
    <location>
        <begin position="447"/>
        <end position="470"/>
    </location>
</feature>
<keyword evidence="4" id="KW-1133">Transmembrane helix</keyword>
<evidence type="ECO:0000313" key="6">
    <source>
        <dbReference type="Proteomes" id="UP000579281"/>
    </source>
</evidence>
<evidence type="ECO:0000256" key="1">
    <source>
        <dbReference type="ARBA" id="ARBA00005278"/>
    </source>
</evidence>
<dbReference type="InterPro" id="IPR004995">
    <property type="entry name" value="Spore_Ger"/>
</dbReference>
<name>A0A841KVF2_9FIRM</name>
<feature type="region of interest" description="Disordered" evidence="3">
    <location>
        <begin position="514"/>
        <end position="543"/>
    </location>
</feature>
<dbReference type="GO" id="GO:0009847">
    <property type="term" value="P:spore germination"/>
    <property type="evidence" value="ECO:0007669"/>
    <property type="project" value="InterPro"/>
</dbReference>
<feature type="transmembrane region" description="Helical" evidence="4">
    <location>
        <begin position="416"/>
        <end position="435"/>
    </location>
</feature>
<evidence type="ECO:0000256" key="3">
    <source>
        <dbReference type="SAM" id="MobiDB-lite"/>
    </source>
</evidence>
<comment type="caution">
    <text evidence="5">The sequence shown here is derived from an EMBL/GenBank/DDBJ whole genome shotgun (WGS) entry which is preliminary data.</text>
</comment>
<organism evidence="5 6">
    <name type="scientific">Anaerosolibacter carboniphilus</name>
    <dbReference type="NCBI Taxonomy" id="1417629"/>
    <lineage>
        <taxon>Bacteria</taxon>
        <taxon>Bacillati</taxon>
        <taxon>Bacillota</taxon>
        <taxon>Clostridia</taxon>
        <taxon>Peptostreptococcales</taxon>
        <taxon>Thermotaleaceae</taxon>
        <taxon>Anaerosolibacter</taxon>
    </lineage>
</organism>
<dbReference type="RefSeq" id="WP_207726807.1">
    <property type="nucleotide sequence ID" value="NZ_JACHEN010000001.1"/>
</dbReference>
<dbReference type="AlphaFoldDB" id="A0A841KVF2"/>
<keyword evidence="2 4" id="KW-0472">Membrane</keyword>
<sequence length="543" mass="59909">MLRNIFKKLKKLADGKRSNKKGEHLVEDIPISTNLTRNIQQLKEIFDNCSDIVFREYTIGGTNPVKAAIIYVDGLVNTSLISDGALNPLMVDSLWIDEVGKVNSRNAYKLVKDRLLTIGGIIETNQIHALADHIMTGTAALLLDGSRQALILNAKSWESRAVAEPETEAVVRGPRDGFTENIRVNTAHIRRRIRTSRLKSEAMKIGALTKTDVLILYIKDIADDKVVEEVRTRLSRIDTDSILESGYIEEFIEDEPFTPFAQMNVTERPDKVAASLLEGQVAIMVDNTPFVLLVPYTFPQFLGSPEDHYNRYPWSTFVRLLRIIALIIAMLGPSVYVAITSFHQEMIPTSLLISIARSREGIPFPAFVEAVLMEATFEILREAGVRLPRPVGTAISFVGALVIGEAAVTAKLVSPIMVVIVALTAIASFTIPSMEGSIAVRLVRFPIIFLAGALGLFGIMVALLAILIHLCALRSFGVPFLSPLAPLSSRDLKDSFVRFPWWAMFTRPRMIGSKDPVRQGFFQKPQTPSPGKKGSGKDGGKDA</sequence>
<accession>A0A841KVF2</accession>
<evidence type="ECO:0000256" key="4">
    <source>
        <dbReference type="SAM" id="Phobius"/>
    </source>
</evidence>
<proteinExistence type="inferred from homology"/>
<dbReference type="PIRSF" id="PIRSF005690">
    <property type="entry name" value="GerBA"/>
    <property type="match status" value="1"/>
</dbReference>
<gene>
    <name evidence="5" type="ORF">HNQ80_000234</name>
</gene>
<dbReference type="GO" id="GO:0016020">
    <property type="term" value="C:membrane"/>
    <property type="evidence" value="ECO:0007669"/>
    <property type="project" value="InterPro"/>
</dbReference>
<dbReference type="InterPro" id="IPR050768">
    <property type="entry name" value="UPF0353/GerABKA_families"/>
</dbReference>
<protein>
    <submittedName>
        <fullName evidence="5">Spore germination protein KA</fullName>
    </submittedName>
</protein>
<dbReference type="Proteomes" id="UP000579281">
    <property type="component" value="Unassembled WGS sequence"/>
</dbReference>